<sequence>MIFYLVIVLISILNVTNGFLIYKPDEGTYPNGTAKPVLFFKFQTPSKLDCNVTNTKTYKLHPEKFNCNQNFSWHFEYIKTAYENSTSNKCEEMNVISLVSKKYIIPVNAKLMKPILIRTMKQRRSCGKGYMEGLNFFSYKLNNINNIWSKSNISPSILITDQYPDSIAVTNEEVMYNQMYMFGLQIGSLNLTFPPNLEIAKEMLANGTLKTIDDFKVVVQDTMTSVGNSIFKKSCEVYNDVLDLIDSKEDITEVMAAYLNRKDITAERIDKSVRVRQCKLLEPETVKLIPLN</sequence>
<organism evidence="1 2">
    <name type="scientific">Rhabditophanes sp. KR3021</name>
    <dbReference type="NCBI Taxonomy" id="114890"/>
    <lineage>
        <taxon>Eukaryota</taxon>
        <taxon>Metazoa</taxon>
        <taxon>Ecdysozoa</taxon>
        <taxon>Nematoda</taxon>
        <taxon>Chromadorea</taxon>
        <taxon>Rhabditida</taxon>
        <taxon>Tylenchina</taxon>
        <taxon>Panagrolaimomorpha</taxon>
        <taxon>Strongyloidoidea</taxon>
        <taxon>Alloionematidae</taxon>
        <taxon>Rhabditophanes</taxon>
    </lineage>
</organism>
<proteinExistence type="predicted"/>
<evidence type="ECO:0000313" key="2">
    <source>
        <dbReference type="WBParaSite" id="RSKR_0000231050.1"/>
    </source>
</evidence>
<name>A0AC35TMX1_9BILA</name>
<dbReference type="Proteomes" id="UP000095286">
    <property type="component" value="Unplaced"/>
</dbReference>
<dbReference type="WBParaSite" id="RSKR_0000231050.1">
    <property type="protein sequence ID" value="RSKR_0000231050.1"/>
    <property type="gene ID" value="RSKR_0000231050"/>
</dbReference>
<accession>A0AC35TMX1</accession>
<evidence type="ECO:0000313" key="1">
    <source>
        <dbReference type="Proteomes" id="UP000095286"/>
    </source>
</evidence>
<protein>
    <submittedName>
        <fullName evidence="2">Uncharacterized protein</fullName>
    </submittedName>
</protein>
<reference evidence="2" key="1">
    <citation type="submission" date="2016-11" db="UniProtKB">
        <authorList>
            <consortium name="WormBaseParasite"/>
        </authorList>
    </citation>
    <scope>IDENTIFICATION</scope>
    <source>
        <strain evidence="2">KR3021</strain>
    </source>
</reference>